<dbReference type="Pfam" id="PF12833">
    <property type="entry name" value="HTH_18"/>
    <property type="match status" value="1"/>
</dbReference>
<evidence type="ECO:0000256" key="2">
    <source>
        <dbReference type="ARBA" id="ARBA00023125"/>
    </source>
</evidence>
<evidence type="ECO:0000259" key="5">
    <source>
        <dbReference type="PROSITE" id="PS01124"/>
    </source>
</evidence>
<keyword evidence="7" id="KW-1185">Reference proteome</keyword>
<reference evidence="7" key="1">
    <citation type="journal article" date="2014" name="Genome Announc.">
        <title>Draft Genome Sequence of the algae degrading bacterium Pseudomonas mendocina AD6.</title>
        <authorList>
            <person name="Barney B.M."/>
            <person name="Lenneman E.M."/>
        </authorList>
    </citation>
    <scope>NUCLEOTIDE SEQUENCE [LARGE SCALE GENOMIC DNA]</scope>
    <source>
        <strain evidence="7">AD6</strain>
    </source>
</reference>
<dbReference type="InterPro" id="IPR009057">
    <property type="entry name" value="Homeodomain-like_sf"/>
</dbReference>
<dbReference type="SMART" id="SM00342">
    <property type="entry name" value="HTH_ARAC"/>
    <property type="match status" value="1"/>
</dbReference>
<proteinExistence type="predicted"/>
<dbReference type="Proteomes" id="UP000023842">
    <property type="component" value="Unassembled WGS sequence"/>
</dbReference>
<dbReference type="SUPFAM" id="SSF46689">
    <property type="entry name" value="Homeodomain-like"/>
    <property type="match status" value="2"/>
</dbReference>
<accession>A0ABP3BS84</accession>
<keyword evidence="3" id="KW-0804">Transcription</keyword>
<feature type="non-terminal residue" evidence="6">
    <location>
        <position position="1"/>
    </location>
</feature>
<keyword evidence="1" id="KW-0805">Transcription regulation</keyword>
<dbReference type="PRINTS" id="PR00032">
    <property type="entry name" value="HTHARAC"/>
</dbReference>
<name>A0ABP3BS84_9GAMM</name>
<evidence type="ECO:0000256" key="1">
    <source>
        <dbReference type="ARBA" id="ARBA00023015"/>
    </source>
</evidence>
<evidence type="ECO:0000313" key="6">
    <source>
        <dbReference type="EMBL" id="EZH76635.1"/>
    </source>
</evidence>
<dbReference type="PROSITE" id="PS00041">
    <property type="entry name" value="HTH_ARAC_FAMILY_1"/>
    <property type="match status" value="1"/>
</dbReference>
<feature type="region of interest" description="Disordered" evidence="4">
    <location>
        <begin position="177"/>
        <end position="201"/>
    </location>
</feature>
<dbReference type="SUPFAM" id="SSF52317">
    <property type="entry name" value="Class I glutamine amidotransferase-like"/>
    <property type="match status" value="1"/>
</dbReference>
<evidence type="ECO:0000313" key="7">
    <source>
        <dbReference type="Proteomes" id="UP000023842"/>
    </source>
</evidence>
<feature type="compositionally biased region" description="Polar residues" evidence="4">
    <location>
        <begin position="186"/>
        <end position="201"/>
    </location>
</feature>
<feature type="domain" description="HTH araC/xylS-type" evidence="5">
    <location>
        <begin position="86"/>
        <end position="184"/>
    </location>
</feature>
<gene>
    <name evidence="6" type="ORF">AU05_03595</name>
</gene>
<dbReference type="Gene3D" id="3.40.50.880">
    <property type="match status" value="1"/>
</dbReference>
<dbReference type="PANTHER" id="PTHR43280">
    <property type="entry name" value="ARAC-FAMILY TRANSCRIPTIONAL REGULATOR"/>
    <property type="match status" value="1"/>
</dbReference>
<dbReference type="InterPro" id="IPR020449">
    <property type="entry name" value="Tscrpt_reg_AraC-type_HTH"/>
</dbReference>
<protein>
    <submittedName>
        <fullName evidence="6">AraC family transcriptional regulator</fullName>
    </submittedName>
</protein>
<dbReference type="InterPro" id="IPR018060">
    <property type="entry name" value="HTH_AraC"/>
</dbReference>
<dbReference type="InterPro" id="IPR029062">
    <property type="entry name" value="Class_I_gatase-like"/>
</dbReference>
<dbReference type="PROSITE" id="PS01124">
    <property type="entry name" value="HTH_ARAC_FAMILY_2"/>
    <property type="match status" value="1"/>
</dbReference>
<evidence type="ECO:0000256" key="3">
    <source>
        <dbReference type="ARBA" id="ARBA00023163"/>
    </source>
</evidence>
<organism evidence="6 7">
    <name type="scientific">Ectopseudomonas composti</name>
    <dbReference type="NCBI Taxonomy" id="658457"/>
    <lineage>
        <taxon>Bacteria</taxon>
        <taxon>Pseudomonadati</taxon>
        <taxon>Pseudomonadota</taxon>
        <taxon>Gammaproteobacteria</taxon>
        <taxon>Pseudomonadales</taxon>
        <taxon>Pseudomonadaceae</taxon>
        <taxon>Ectopseudomonas</taxon>
    </lineage>
</organism>
<dbReference type="EMBL" id="JFJN01000123">
    <property type="protein sequence ID" value="EZH76635.1"/>
    <property type="molecule type" value="Genomic_DNA"/>
</dbReference>
<keyword evidence="2" id="KW-0238">DNA-binding</keyword>
<comment type="caution">
    <text evidence="6">The sequence shown here is derived from an EMBL/GenBank/DDBJ whole genome shotgun (WGS) entry which is preliminary data.</text>
</comment>
<evidence type="ECO:0000256" key="4">
    <source>
        <dbReference type="SAM" id="MobiDB-lite"/>
    </source>
</evidence>
<dbReference type="InterPro" id="IPR018062">
    <property type="entry name" value="HTH_AraC-typ_CS"/>
</dbReference>
<sequence>WQDDFAERFPKVIATSHLFDWDRDRLTACGGLAVLDLLLAVLARDHGAELAGAVSEELVVERIREGGERQRIPLQNRLGSSHPKLTQAVLLMEANIEEPLTTDEIAQHVCVSRRQLERIFKQYLNRVPSQYYLELRLNKARQLLMQTSKSIIQIGLSCGFSSGPHFSSAYRNFFGATPRDDRNQRRSNSPFELTSTPVERG</sequence>
<dbReference type="PANTHER" id="PTHR43280:SF28">
    <property type="entry name" value="HTH-TYPE TRANSCRIPTIONAL ACTIVATOR RHAS"/>
    <property type="match status" value="1"/>
</dbReference>
<dbReference type="Gene3D" id="1.10.10.60">
    <property type="entry name" value="Homeodomain-like"/>
    <property type="match status" value="1"/>
</dbReference>